<keyword evidence="5" id="KW-1185">Reference proteome</keyword>
<dbReference type="InterPro" id="IPR011335">
    <property type="entry name" value="Restrct_endonuc-II-like"/>
</dbReference>
<feature type="transmembrane region" description="Helical" evidence="2">
    <location>
        <begin position="35"/>
        <end position="55"/>
    </location>
</feature>
<dbReference type="RefSeq" id="WP_088073861.1">
    <property type="nucleotide sequence ID" value="NZ_JAHQCR010000087.1"/>
</dbReference>
<keyword evidence="2" id="KW-1133">Transmembrane helix</keyword>
<dbReference type="InterPro" id="IPR007560">
    <property type="entry name" value="Restrct_endonuc_IV_Mrr"/>
</dbReference>
<keyword evidence="2" id="KW-0472">Membrane</keyword>
<evidence type="ECO:0000313" key="5">
    <source>
        <dbReference type="Proteomes" id="UP000790580"/>
    </source>
</evidence>
<evidence type="ECO:0000256" key="1">
    <source>
        <dbReference type="SAM" id="MobiDB-lite"/>
    </source>
</evidence>
<evidence type="ECO:0000256" key="2">
    <source>
        <dbReference type="SAM" id="Phobius"/>
    </source>
</evidence>
<dbReference type="EMBL" id="JAHQCR010000087">
    <property type="protein sequence ID" value="MBU9723820.1"/>
    <property type="molecule type" value="Genomic_DNA"/>
</dbReference>
<dbReference type="GO" id="GO:0004519">
    <property type="term" value="F:endonuclease activity"/>
    <property type="evidence" value="ECO:0007669"/>
    <property type="project" value="UniProtKB-KW"/>
</dbReference>
<feature type="domain" description="Restriction endonuclease type IV Mrr" evidence="3">
    <location>
        <begin position="98"/>
        <end position="197"/>
    </location>
</feature>
<sequence length="224" mass="25811">MNKKDRSNVASVVAGLFLIGSLYLFLMVFNSSNYMVLLGILVVTFIIRILVQAILPKKKKKTVGRKKRTKPRSSGKASVAQDSPNRLREDKEIIKDTLENLSWREFERLCFLYFKARGYKPKETSEGADGGVDLIIYNPKDKAYEAVQIKHYIHSGNQITVKEIRELNSAKRNHKCALSKFITTTRYTNEALKQADVFNVDCHNIDWVRNNIVKWQEVQKKKIS</sequence>
<evidence type="ECO:0000259" key="3">
    <source>
        <dbReference type="Pfam" id="PF04471"/>
    </source>
</evidence>
<gene>
    <name evidence="4" type="ORF">KS407_20585</name>
</gene>
<dbReference type="Gene3D" id="3.40.1350.10">
    <property type="match status" value="1"/>
</dbReference>
<name>A0ABS6JZK1_9BACI</name>
<feature type="transmembrane region" description="Helical" evidence="2">
    <location>
        <begin position="9"/>
        <end position="29"/>
    </location>
</feature>
<dbReference type="InterPro" id="IPR011856">
    <property type="entry name" value="tRNA_endonuc-like_dom_sf"/>
</dbReference>
<dbReference type="SUPFAM" id="SSF52980">
    <property type="entry name" value="Restriction endonuclease-like"/>
    <property type="match status" value="1"/>
</dbReference>
<feature type="compositionally biased region" description="Basic residues" evidence="1">
    <location>
        <begin position="62"/>
        <end position="73"/>
    </location>
</feature>
<dbReference type="Proteomes" id="UP000790580">
    <property type="component" value="Unassembled WGS sequence"/>
</dbReference>
<reference evidence="4 5" key="1">
    <citation type="submission" date="2021-06" db="EMBL/GenBank/DDBJ databases">
        <title>Bacillus sp. RD4P76, an endophyte from a halophyte.</title>
        <authorList>
            <person name="Sun J.-Q."/>
        </authorList>
    </citation>
    <scope>NUCLEOTIDE SEQUENCE [LARGE SCALE GENOMIC DNA]</scope>
    <source>
        <strain evidence="4 5">JCM 17098</strain>
    </source>
</reference>
<dbReference type="PANTHER" id="PTHR30015:SF7">
    <property type="entry name" value="TYPE IV METHYL-DIRECTED RESTRICTION ENZYME ECOKMRR"/>
    <property type="match status" value="1"/>
</dbReference>
<keyword evidence="4" id="KW-0255">Endonuclease</keyword>
<dbReference type="PANTHER" id="PTHR30015">
    <property type="entry name" value="MRR RESTRICTION SYSTEM PROTEIN"/>
    <property type="match status" value="1"/>
</dbReference>
<organism evidence="4 5">
    <name type="scientific">Evansella alkalicola</name>
    <dbReference type="NCBI Taxonomy" id="745819"/>
    <lineage>
        <taxon>Bacteria</taxon>
        <taxon>Bacillati</taxon>
        <taxon>Bacillota</taxon>
        <taxon>Bacilli</taxon>
        <taxon>Bacillales</taxon>
        <taxon>Bacillaceae</taxon>
        <taxon>Evansella</taxon>
    </lineage>
</organism>
<keyword evidence="4" id="KW-0540">Nuclease</keyword>
<comment type="caution">
    <text evidence="4">The sequence shown here is derived from an EMBL/GenBank/DDBJ whole genome shotgun (WGS) entry which is preliminary data.</text>
</comment>
<dbReference type="InterPro" id="IPR052906">
    <property type="entry name" value="Type_IV_Methyl-Rstrct_Enzyme"/>
</dbReference>
<accession>A0ABS6JZK1</accession>
<evidence type="ECO:0000313" key="4">
    <source>
        <dbReference type="EMBL" id="MBU9723820.1"/>
    </source>
</evidence>
<feature type="region of interest" description="Disordered" evidence="1">
    <location>
        <begin position="62"/>
        <end position="84"/>
    </location>
</feature>
<protein>
    <submittedName>
        <fullName evidence="4">Restriction endonuclease</fullName>
    </submittedName>
</protein>
<dbReference type="Pfam" id="PF04471">
    <property type="entry name" value="Mrr_cat"/>
    <property type="match status" value="1"/>
</dbReference>
<keyword evidence="4" id="KW-0378">Hydrolase</keyword>
<keyword evidence="2" id="KW-0812">Transmembrane</keyword>
<proteinExistence type="predicted"/>